<evidence type="ECO:0000313" key="4">
    <source>
        <dbReference type="Proteomes" id="UP000006967"/>
    </source>
</evidence>
<dbReference type="InterPro" id="IPR029787">
    <property type="entry name" value="Nucleotide_cyclase"/>
</dbReference>
<gene>
    <name evidence="3" type="ORF">IK5_05468</name>
</gene>
<dbReference type="PANTHER" id="PTHR44757:SF2">
    <property type="entry name" value="BIOFILM ARCHITECTURE MAINTENANCE PROTEIN MBAA"/>
    <property type="match status" value="1"/>
</dbReference>
<evidence type="ECO:0008006" key="5">
    <source>
        <dbReference type="Google" id="ProtNLM"/>
    </source>
</evidence>
<dbReference type="PROSITE" id="PS50887">
    <property type="entry name" value="GGDEF"/>
    <property type="match status" value="1"/>
</dbReference>
<dbReference type="Proteomes" id="UP000006967">
    <property type="component" value="Unassembled WGS sequence"/>
</dbReference>
<dbReference type="SMART" id="SM00052">
    <property type="entry name" value="EAL"/>
    <property type="match status" value="1"/>
</dbReference>
<feature type="domain" description="GGDEF" evidence="2">
    <location>
        <begin position="1"/>
        <end position="57"/>
    </location>
</feature>
<dbReference type="Pfam" id="PF00990">
    <property type="entry name" value="GGDEF"/>
    <property type="match status" value="1"/>
</dbReference>
<dbReference type="SUPFAM" id="SSF141868">
    <property type="entry name" value="EAL domain-like"/>
    <property type="match status" value="1"/>
</dbReference>
<sequence length="324" mass="37214">MNEPFEIENQHLQISPSIGIAIYPEAGEDALSILQHADMAMYEAKNKGKNGSSLYTKELYKKMERKARIEKDLPIALVNKEFYLVYQPQIDTTTNKIIGAEALIRWKHPLLGDISPCEFIPIVEETPQVVPLGHWVLQEACLQLKIWHTFGYQNLKISVNLSAKEFRQDQLIENISQILNDVQVDPKYVTLELTERIAMIDEKETLLRLKQLKEYGIQTSIDDFGTGYSSLAYLSIFPIDTLKVPREFTQLADHRPEERAIVSTILSLANTLNLSVVAEGIETEKQLKFLQKHNCKYMQGYYFSKPLTSNQFIKFLQKTPSMNK</sequence>
<dbReference type="AlphaFoldDB" id="A0A9W5KRR0"/>
<dbReference type="EMBL" id="AHFG01000076">
    <property type="protein sequence ID" value="EJR65442.1"/>
    <property type="molecule type" value="Genomic_DNA"/>
</dbReference>
<dbReference type="Gene3D" id="3.30.70.270">
    <property type="match status" value="1"/>
</dbReference>
<evidence type="ECO:0000259" key="2">
    <source>
        <dbReference type="PROSITE" id="PS50887"/>
    </source>
</evidence>
<dbReference type="PROSITE" id="PS50883">
    <property type="entry name" value="EAL"/>
    <property type="match status" value="1"/>
</dbReference>
<dbReference type="InterPro" id="IPR035919">
    <property type="entry name" value="EAL_sf"/>
</dbReference>
<evidence type="ECO:0000313" key="3">
    <source>
        <dbReference type="EMBL" id="EJR65442.1"/>
    </source>
</evidence>
<dbReference type="PANTHER" id="PTHR44757">
    <property type="entry name" value="DIGUANYLATE CYCLASE DGCP"/>
    <property type="match status" value="1"/>
</dbReference>
<dbReference type="Gene3D" id="3.20.20.450">
    <property type="entry name" value="EAL domain"/>
    <property type="match status" value="1"/>
</dbReference>
<dbReference type="InterPro" id="IPR000160">
    <property type="entry name" value="GGDEF_dom"/>
</dbReference>
<evidence type="ECO:0000259" key="1">
    <source>
        <dbReference type="PROSITE" id="PS50883"/>
    </source>
</evidence>
<dbReference type="InterPro" id="IPR043128">
    <property type="entry name" value="Rev_trsase/Diguanyl_cyclase"/>
</dbReference>
<name>A0A9W5KRR0_BACCE</name>
<protein>
    <recommendedName>
        <fullName evidence="5">EAL domain-containing protein</fullName>
    </recommendedName>
</protein>
<dbReference type="CDD" id="cd01948">
    <property type="entry name" value="EAL"/>
    <property type="match status" value="1"/>
</dbReference>
<dbReference type="InterPro" id="IPR001633">
    <property type="entry name" value="EAL_dom"/>
</dbReference>
<comment type="caution">
    <text evidence="3">The sequence shown here is derived from an EMBL/GenBank/DDBJ whole genome shotgun (WGS) entry which is preliminary data.</text>
</comment>
<dbReference type="SUPFAM" id="SSF55073">
    <property type="entry name" value="Nucleotide cyclase"/>
    <property type="match status" value="1"/>
</dbReference>
<proteinExistence type="predicted"/>
<reference evidence="3 4" key="1">
    <citation type="submission" date="2012-04" db="EMBL/GenBank/DDBJ databases">
        <title>The Genome Sequence of Bacillus cereus VD154.</title>
        <authorList>
            <consortium name="The Broad Institute Genome Sequencing Platform"/>
            <consortium name="The Broad Institute Genome Sequencing Center for Infectious Disease"/>
            <person name="Feldgarden M."/>
            <person name="Van der Auwera G.A."/>
            <person name="Mahillon J."/>
            <person name="Duprez V."/>
            <person name="Timmery S."/>
            <person name="Mattelet C."/>
            <person name="Dierick K."/>
            <person name="Sun M."/>
            <person name="Yu Z."/>
            <person name="Zhu L."/>
            <person name="Hu X."/>
            <person name="Shank E.B."/>
            <person name="Swiecicka I."/>
            <person name="Hansen B.M."/>
            <person name="Andrup L."/>
            <person name="Young S.K."/>
            <person name="Zeng Q."/>
            <person name="Gargeya S."/>
            <person name="Fitzgerald M."/>
            <person name="Haas B."/>
            <person name="Abouelleil A."/>
            <person name="Alvarado L."/>
            <person name="Arachchi H.M."/>
            <person name="Berlin A."/>
            <person name="Chapman S.B."/>
            <person name="Goldberg J."/>
            <person name="Griggs A."/>
            <person name="Gujja S."/>
            <person name="Hansen M."/>
            <person name="Howarth C."/>
            <person name="Imamovic A."/>
            <person name="Larimer J."/>
            <person name="McCowen C."/>
            <person name="Montmayeur A."/>
            <person name="Murphy C."/>
            <person name="Neiman D."/>
            <person name="Pearson M."/>
            <person name="Priest M."/>
            <person name="Roberts A."/>
            <person name="Saif S."/>
            <person name="Shea T."/>
            <person name="Sisk P."/>
            <person name="Sykes S."/>
            <person name="Wortman J."/>
            <person name="Nusbaum C."/>
            <person name="Birren B."/>
        </authorList>
    </citation>
    <scope>NUCLEOTIDE SEQUENCE [LARGE SCALE GENOMIC DNA]</scope>
    <source>
        <strain evidence="3 4">VD154</strain>
    </source>
</reference>
<dbReference type="Pfam" id="PF00563">
    <property type="entry name" value="EAL"/>
    <property type="match status" value="1"/>
</dbReference>
<dbReference type="InterPro" id="IPR052155">
    <property type="entry name" value="Biofilm_reg_signaling"/>
</dbReference>
<feature type="domain" description="EAL" evidence="1">
    <location>
        <begin position="66"/>
        <end position="320"/>
    </location>
</feature>
<organism evidence="3 4">
    <name type="scientific">Bacillus cereus VD154</name>
    <dbReference type="NCBI Taxonomy" id="1053238"/>
    <lineage>
        <taxon>Bacteria</taxon>
        <taxon>Bacillati</taxon>
        <taxon>Bacillota</taxon>
        <taxon>Bacilli</taxon>
        <taxon>Bacillales</taxon>
        <taxon>Bacillaceae</taxon>
        <taxon>Bacillus</taxon>
        <taxon>Bacillus cereus group</taxon>
    </lineage>
</organism>
<accession>A0A9W5KRR0</accession>